<dbReference type="Proteomes" id="UP000182888">
    <property type="component" value="Unassembled WGS sequence"/>
</dbReference>
<evidence type="ECO:0000256" key="1">
    <source>
        <dbReference type="ARBA" id="ARBA00004418"/>
    </source>
</evidence>
<reference evidence="5" key="4">
    <citation type="submission" date="2014-08" db="EMBL/GenBank/DDBJ databases">
        <authorList>
            <person name="Moulin Lionel"/>
        </authorList>
    </citation>
    <scope>NUCLEOTIDE SEQUENCE [LARGE SCALE GENOMIC DNA]</scope>
</reference>
<dbReference type="EMBL" id="CCND01000001">
    <property type="protein sequence ID" value="CDX49085.1"/>
    <property type="molecule type" value="Genomic_DNA"/>
</dbReference>
<accession>A0A090EGX1</accession>
<organism evidence="5 7">
    <name type="scientific">Mesorhizobium plurifarium</name>
    <dbReference type="NCBI Taxonomy" id="69974"/>
    <lineage>
        <taxon>Bacteria</taxon>
        <taxon>Pseudomonadati</taxon>
        <taxon>Pseudomonadota</taxon>
        <taxon>Alphaproteobacteria</taxon>
        <taxon>Hyphomicrobiales</taxon>
        <taxon>Phyllobacteriaceae</taxon>
        <taxon>Mesorhizobium</taxon>
    </lineage>
</organism>
<dbReference type="GO" id="GO:0030246">
    <property type="term" value="F:carbohydrate binding"/>
    <property type="evidence" value="ECO:0007669"/>
    <property type="project" value="TreeGrafter"/>
</dbReference>
<dbReference type="InterPro" id="IPR050555">
    <property type="entry name" value="Bact_Solute-Bind_Prot2"/>
</dbReference>
<proteinExistence type="inferred from homology"/>
<keyword evidence="3" id="KW-0732">Signal</keyword>
<feature type="signal peptide" evidence="3">
    <location>
        <begin position="1"/>
        <end position="33"/>
    </location>
</feature>
<dbReference type="InterPro" id="IPR025997">
    <property type="entry name" value="SBP_2_dom"/>
</dbReference>
<feature type="domain" description="Periplasmic binding protein" evidence="4">
    <location>
        <begin position="43"/>
        <end position="293"/>
    </location>
</feature>
<evidence type="ECO:0000313" key="6">
    <source>
        <dbReference type="EMBL" id="CDX49085.1"/>
    </source>
</evidence>
<keyword evidence="7" id="KW-1185">Reference proteome</keyword>
<dbReference type="STRING" id="69974.MPLDJ20_230097"/>
<evidence type="ECO:0000256" key="3">
    <source>
        <dbReference type="SAM" id="SignalP"/>
    </source>
</evidence>
<dbReference type="CDD" id="cd06312">
    <property type="entry name" value="PBP1_ABC_sugar_binding-like"/>
    <property type="match status" value="1"/>
</dbReference>
<dbReference type="Pfam" id="PF13407">
    <property type="entry name" value="Peripla_BP_4"/>
    <property type="match status" value="1"/>
</dbReference>
<comment type="subcellular location">
    <subcellularLocation>
        <location evidence="1">Periplasm</location>
    </subcellularLocation>
</comment>
<dbReference type="AlphaFoldDB" id="A0A090EGX1"/>
<dbReference type="Proteomes" id="UP000045285">
    <property type="component" value="Unassembled WGS sequence"/>
</dbReference>
<dbReference type="InterPro" id="IPR028082">
    <property type="entry name" value="Peripla_BP_I"/>
</dbReference>
<dbReference type="PANTHER" id="PTHR30036:SF7">
    <property type="entry name" value="ABC TRANSPORTER PERIPLASMIC-BINDING PROTEIN YPHF"/>
    <property type="match status" value="1"/>
</dbReference>
<evidence type="ECO:0000313" key="8">
    <source>
        <dbReference type="Proteomes" id="UP000182888"/>
    </source>
</evidence>
<reference evidence="8" key="3">
    <citation type="submission" date="2014-08" db="EMBL/GenBank/DDBJ databases">
        <authorList>
            <person name="Edwards T."/>
        </authorList>
    </citation>
    <scope>NUCLEOTIDE SEQUENCE [LARGE SCALE GENOMIC DNA]</scope>
</reference>
<sequence>MSALFSMSGLRNALSAAALSLAFAGAGVLPAPAQVKKESDVRIVFVTHGQANDVYWSVVKNGMQAAAKQLGVKVEYQAPETFDVVRMARMIEAATASKPDGLVVSIPDMDALKAPVEAAKAAGIPVVVIDSGEEAVEPWGLDLFVGGGSEYDNGVKAGEIMAKAGVKKGICINHEVGNVSLDKRCEGYNDGLKKSGGSSDVVAATMDPTDVTRRVEGYLTAHADVTGVLTLGPTVAAPLLKMFSDAGTIGNYKIGTFDLSPEILDAVAKGTMMFGIDNQQYMMGYYPVVFLTNKAMYKTFPTSAVRTGPSFIMKDDAAAVRDLSKAGIR</sequence>
<evidence type="ECO:0000256" key="2">
    <source>
        <dbReference type="ARBA" id="ARBA00007639"/>
    </source>
</evidence>
<name>A0A090EGX1_MESPL</name>
<evidence type="ECO:0000313" key="5">
    <source>
        <dbReference type="EMBL" id="CDX27306.1"/>
    </source>
</evidence>
<dbReference type="EMBL" id="CCMZ01000059">
    <property type="protein sequence ID" value="CDX27306.1"/>
    <property type="molecule type" value="Genomic_DNA"/>
</dbReference>
<protein>
    <submittedName>
        <fullName evidence="5">Sugar ABC transporter</fullName>
    </submittedName>
</protein>
<dbReference type="SUPFAM" id="SSF53822">
    <property type="entry name" value="Periplasmic binding protein-like I"/>
    <property type="match status" value="1"/>
</dbReference>
<dbReference type="PANTHER" id="PTHR30036">
    <property type="entry name" value="D-XYLOSE-BINDING PERIPLASMIC PROTEIN"/>
    <property type="match status" value="1"/>
</dbReference>
<gene>
    <name evidence="6" type="ORF">MPL1032_10176</name>
    <name evidence="5" type="ORF">MPL3356_620015</name>
</gene>
<reference evidence="6" key="1">
    <citation type="submission" date="2014-08" db="EMBL/GenBank/DDBJ databases">
        <title>DNA barcoding of Bradysia (Diptera: Sciaridae) for detection of the immature stages on agricultural crops.</title>
        <authorList>
            <person name="Shin S."/>
            <person name="Jung S."/>
            <person name="Heller K."/>
            <person name="Menzel F."/>
            <person name="Hong T.-K."/>
            <person name="Lee H."/>
            <person name="Lee S."/>
        </authorList>
    </citation>
    <scope>NUCLEOTIDE SEQUENCE</scope>
</reference>
<dbReference type="GO" id="GO:0030288">
    <property type="term" value="C:outer membrane-bounded periplasmic space"/>
    <property type="evidence" value="ECO:0007669"/>
    <property type="project" value="TreeGrafter"/>
</dbReference>
<dbReference type="Gene3D" id="3.40.50.2300">
    <property type="match status" value="2"/>
</dbReference>
<reference evidence="7" key="2">
    <citation type="submission" date="2014-08" db="EMBL/GenBank/DDBJ databases">
        <authorList>
            <person name="Moulin L."/>
        </authorList>
    </citation>
    <scope>NUCLEOTIDE SEQUENCE [LARGE SCALE GENOMIC DNA]</scope>
</reference>
<comment type="similarity">
    <text evidence="2">Belongs to the bacterial solute-binding protein 2 family.</text>
</comment>
<feature type="chain" id="PRO_5014218999" evidence="3">
    <location>
        <begin position="34"/>
        <end position="329"/>
    </location>
</feature>
<evidence type="ECO:0000259" key="4">
    <source>
        <dbReference type="Pfam" id="PF13407"/>
    </source>
</evidence>
<evidence type="ECO:0000313" key="7">
    <source>
        <dbReference type="Proteomes" id="UP000045285"/>
    </source>
</evidence>